<keyword evidence="2" id="KW-1185">Reference proteome</keyword>
<organism evidence="1 2">
    <name type="scientific">Kaistella carnis</name>
    <dbReference type="NCBI Taxonomy" id="1241979"/>
    <lineage>
        <taxon>Bacteria</taxon>
        <taxon>Pseudomonadati</taxon>
        <taxon>Bacteroidota</taxon>
        <taxon>Flavobacteriia</taxon>
        <taxon>Flavobacteriales</taxon>
        <taxon>Weeksellaceae</taxon>
        <taxon>Chryseobacterium group</taxon>
        <taxon>Kaistella</taxon>
    </lineage>
</organism>
<dbReference type="KEGG" id="ccas:EIB73_02250"/>
<dbReference type="OrthoDB" id="1323002at2"/>
<gene>
    <name evidence="1" type="ORF">EIB73_02250</name>
</gene>
<accession>A0A3G8XFZ7</accession>
<sequence>MKNFCISLLTVLFLWVIFSCEEKEKETTQIKYRPKIDVKKENVIPDSILSKSVFIKMQDSGFTRIWVDSKESRGKYFYADTLNIFNVGKYTFENNLPKLTEKFELNRLEWSYFSIDSSSVENKLINNKEYLFLTTQPEYMGKAIPGKTVEFWMINLSDLKDRQSLLYKGYFSEFCNECIKGEFAIEEKNKRIVLKSPLYQYASKSKLIFQASKKEKKADYYKNYEEKWEKDNRTDNHYGAGYAIIPESIQSTYYKDQLFNLDGSDIDTIIENENFIVATYFRGNLLGYDKNKKLYFPIIVESCTYSCNKNIIFLDEKTVQITYEDGEKFEIKLDEIIFKK</sequence>
<protein>
    <submittedName>
        <fullName evidence="1">Uncharacterized protein</fullName>
    </submittedName>
</protein>
<name>A0A3G8XFZ7_9FLAO</name>
<reference evidence="2" key="1">
    <citation type="submission" date="2018-11" db="EMBL/GenBank/DDBJ databases">
        <title>Proposal to divide the Flavobacteriaceae and reorganize its genera based on Amino Acid Identity values calculated from whole genome sequences.</title>
        <authorList>
            <person name="Nicholson A.C."/>
            <person name="Gulvik C.A."/>
            <person name="Whitney A.M."/>
            <person name="Humrighouse B.W."/>
            <person name="Bell M."/>
            <person name="Holmes B."/>
            <person name="Steigerwalt A.G."/>
            <person name="Villarma A."/>
            <person name="Sheth M."/>
            <person name="Batra D."/>
            <person name="Pryor J."/>
            <person name="Bernardet J.-F."/>
            <person name="Hugo C."/>
            <person name="Kampfer P."/>
            <person name="Newman J.D."/>
            <person name="McQuiston J.R."/>
        </authorList>
    </citation>
    <scope>NUCLEOTIDE SEQUENCE [LARGE SCALE GENOMIC DNA]</scope>
    <source>
        <strain evidence="2">G0081</strain>
    </source>
</reference>
<proteinExistence type="predicted"/>
<dbReference type="PROSITE" id="PS51257">
    <property type="entry name" value="PROKAR_LIPOPROTEIN"/>
    <property type="match status" value="1"/>
</dbReference>
<dbReference type="RefSeq" id="WP_125022233.1">
    <property type="nucleotide sequence ID" value="NZ_CP034159.1"/>
</dbReference>
<dbReference type="EMBL" id="CP034159">
    <property type="protein sequence ID" value="AZI32069.1"/>
    <property type="molecule type" value="Genomic_DNA"/>
</dbReference>
<dbReference type="AlphaFoldDB" id="A0A3G8XFZ7"/>
<evidence type="ECO:0000313" key="2">
    <source>
        <dbReference type="Proteomes" id="UP000270185"/>
    </source>
</evidence>
<evidence type="ECO:0000313" key="1">
    <source>
        <dbReference type="EMBL" id="AZI32069.1"/>
    </source>
</evidence>
<dbReference type="Proteomes" id="UP000270185">
    <property type="component" value="Chromosome"/>
</dbReference>